<dbReference type="InterPro" id="IPR017927">
    <property type="entry name" value="FAD-bd_FR_type"/>
</dbReference>
<evidence type="ECO:0000259" key="10">
    <source>
        <dbReference type="PROSITE" id="PS51384"/>
    </source>
</evidence>
<keyword evidence="4" id="KW-0001">2Fe-2S</keyword>
<dbReference type="InterPro" id="IPR054582">
    <property type="entry name" value="DmmA-like_N"/>
</dbReference>
<comment type="cofactor">
    <cofactor evidence="1">
        <name>FMN</name>
        <dbReference type="ChEBI" id="CHEBI:58210"/>
    </cofactor>
</comment>
<feature type="domain" description="2Fe-2S ferredoxin-type" evidence="9">
    <location>
        <begin position="233"/>
        <end position="319"/>
    </location>
</feature>
<dbReference type="RefSeq" id="WP_060211445.1">
    <property type="nucleotide sequence ID" value="NZ_CADETK010000012.1"/>
</dbReference>
<dbReference type="InterPro" id="IPR017938">
    <property type="entry name" value="Riboflavin_synthase-like_b-brl"/>
</dbReference>
<keyword evidence="5" id="KW-0479">Metal-binding</keyword>
<evidence type="ECO:0000313" key="12">
    <source>
        <dbReference type="Proteomes" id="UP000188543"/>
    </source>
</evidence>
<keyword evidence="8" id="KW-0411">Iron-sulfur</keyword>
<proteinExistence type="predicted"/>
<sequence length="319" mass="33658">MSPLRIRVERIDALTPAIRRLHLVAADGGPLPGFTAGAHIGVHVPLSPRSQRRAYSLVNAGGRADSIDRYEIAVLHAAAGSGGSQWMHACAPGDEFDIDPPRNDFPLVAHARRHLLVAGGIGITPILAMARELASSGRPFTLHYAARDAVSMAYRDEVAALPGATCWFDDGEPSRGLPLADAIGAPERGTHLYVCGPAGLIEATLAAARHLGWRDDALHCERFAALVATAENATVEVRLAGSGHVLNVPPGTSILDAMIEAGLDPLYDCRRGDCGVCAVRLLDGDPDHRDICLSDDDHASGAFCPCVSRAHGAHLVLDL</sequence>
<dbReference type="InterPro" id="IPR039261">
    <property type="entry name" value="FNR_nucleotide-bd"/>
</dbReference>
<evidence type="ECO:0000256" key="5">
    <source>
        <dbReference type="ARBA" id="ARBA00022723"/>
    </source>
</evidence>
<dbReference type="SUPFAM" id="SSF54292">
    <property type="entry name" value="2Fe-2S ferredoxin-like"/>
    <property type="match status" value="1"/>
</dbReference>
<evidence type="ECO:0000256" key="4">
    <source>
        <dbReference type="ARBA" id="ARBA00022714"/>
    </source>
</evidence>
<gene>
    <name evidence="11" type="ORF">A8E72_21680</name>
</gene>
<evidence type="ECO:0000259" key="9">
    <source>
        <dbReference type="PROSITE" id="PS51085"/>
    </source>
</evidence>
<keyword evidence="3" id="KW-0288">FMN</keyword>
<dbReference type="Pfam" id="PF22290">
    <property type="entry name" value="DmmA-like_N"/>
    <property type="match status" value="1"/>
</dbReference>
<dbReference type="PANTHER" id="PTHR47354:SF1">
    <property type="entry name" value="CARNITINE MONOOXYGENASE REDUCTASE SUBUNIT"/>
    <property type="match status" value="1"/>
</dbReference>
<evidence type="ECO:0000256" key="2">
    <source>
        <dbReference type="ARBA" id="ARBA00022630"/>
    </source>
</evidence>
<dbReference type="GO" id="GO:0016491">
    <property type="term" value="F:oxidoreductase activity"/>
    <property type="evidence" value="ECO:0007669"/>
    <property type="project" value="UniProtKB-KW"/>
</dbReference>
<dbReference type="GO" id="GO:0046872">
    <property type="term" value="F:metal ion binding"/>
    <property type="evidence" value="ECO:0007669"/>
    <property type="project" value="UniProtKB-KW"/>
</dbReference>
<evidence type="ECO:0000256" key="8">
    <source>
        <dbReference type="ARBA" id="ARBA00023014"/>
    </source>
</evidence>
<comment type="caution">
    <text evidence="11">The sequence shown here is derived from an EMBL/GenBank/DDBJ whole genome shotgun (WGS) entry which is preliminary data.</text>
</comment>
<dbReference type="InterPro" id="IPR001041">
    <property type="entry name" value="2Fe-2S_ferredoxin-type"/>
</dbReference>
<dbReference type="SUPFAM" id="SSF63380">
    <property type="entry name" value="Riboflavin synthase domain-like"/>
    <property type="match status" value="1"/>
</dbReference>
<evidence type="ECO:0000256" key="3">
    <source>
        <dbReference type="ARBA" id="ARBA00022643"/>
    </source>
</evidence>
<dbReference type="SUPFAM" id="SSF52343">
    <property type="entry name" value="Ferredoxin reductase-like, C-terminal NADP-linked domain"/>
    <property type="match status" value="1"/>
</dbReference>
<dbReference type="PROSITE" id="PS51384">
    <property type="entry name" value="FAD_FR"/>
    <property type="match status" value="1"/>
</dbReference>
<organism evidence="11 12">
    <name type="scientific">Burkholderia cenocepacia</name>
    <dbReference type="NCBI Taxonomy" id="95486"/>
    <lineage>
        <taxon>Bacteria</taxon>
        <taxon>Pseudomonadati</taxon>
        <taxon>Pseudomonadota</taxon>
        <taxon>Betaproteobacteria</taxon>
        <taxon>Burkholderiales</taxon>
        <taxon>Burkholderiaceae</taxon>
        <taxon>Burkholderia</taxon>
        <taxon>Burkholderia cepacia complex</taxon>
    </lineage>
</organism>
<dbReference type="EMBL" id="MUTJ01000070">
    <property type="protein sequence ID" value="ONU82059.1"/>
    <property type="molecule type" value="Genomic_DNA"/>
</dbReference>
<dbReference type="Gene3D" id="3.10.20.30">
    <property type="match status" value="1"/>
</dbReference>
<dbReference type="AlphaFoldDB" id="A0A1V2W097"/>
<dbReference type="PRINTS" id="PR00409">
    <property type="entry name" value="PHDIOXRDTASE"/>
</dbReference>
<dbReference type="GO" id="GO:0051537">
    <property type="term" value="F:2 iron, 2 sulfur cluster binding"/>
    <property type="evidence" value="ECO:0007669"/>
    <property type="project" value="UniProtKB-KW"/>
</dbReference>
<dbReference type="Gene3D" id="3.40.50.80">
    <property type="entry name" value="Nucleotide-binding domain of ferredoxin-NADP reductase (FNR) module"/>
    <property type="match status" value="1"/>
</dbReference>
<evidence type="ECO:0000256" key="6">
    <source>
        <dbReference type="ARBA" id="ARBA00023002"/>
    </source>
</evidence>
<keyword evidence="7" id="KW-0408">Iron</keyword>
<accession>A0A1V2W097</accession>
<dbReference type="OrthoDB" id="544091at2"/>
<name>A0A1V2W097_9BURK</name>
<dbReference type="CDD" id="cd00207">
    <property type="entry name" value="fer2"/>
    <property type="match status" value="1"/>
</dbReference>
<dbReference type="InterPro" id="IPR006058">
    <property type="entry name" value="2Fe2S_fd_BS"/>
</dbReference>
<dbReference type="PROSITE" id="PS51085">
    <property type="entry name" value="2FE2S_FER_2"/>
    <property type="match status" value="1"/>
</dbReference>
<dbReference type="Pfam" id="PF00111">
    <property type="entry name" value="Fer2"/>
    <property type="match status" value="1"/>
</dbReference>
<dbReference type="InterPro" id="IPR050415">
    <property type="entry name" value="MRET"/>
</dbReference>
<dbReference type="InterPro" id="IPR012675">
    <property type="entry name" value="Beta-grasp_dom_sf"/>
</dbReference>
<feature type="domain" description="FAD-binding FR-type" evidence="10">
    <location>
        <begin position="1"/>
        <end position="108"/>
    </location>
</feature>
<dbReference type="Proteomes" id="UP000188543">
    <property type="component" value="Unassembled WGS sequence"/>
</dbReference>
<dbReference type="PANTHER" id="PTHR47354">
    <property type="entry name" value="NADH OXIDOREDUCTASE HCR"/>
    <property type="match status" value="1"/>
</dbReference>
<dbReference type="Gene3D" id="2.40.30.10">
    <property type="entry name" value="Translation factors"/>
    <property type="match status" value="1"/>
</dbReference>
<protein>
    <submittedName>
        <fullName evidence="11">Oxidoreductase</fullName>
    </submittedName>
</protein>
<keyword evidence="2" id="KW-0285">Flavoprotein</keyword>
<evidence type="ECO:0000256" key="1">
    <source>
        <dbReference type="ARBA" id="ARBA00001917"/>
    </source>
</evidence>
<reference evidence="11 12" key="1">
    <citation type="submission" date="2016-08" db="EMBL/GenBank/DDBJ databases">
        <authorList>
            <person name="Seilhamer J.J."/>
        </authorList>
    </citation>
    <scope>NUCLEOTIDE SEQUENCE [LARGE SCALE GENOMIC DNA]</scope>
    <source>
        <strain evidence="11 12">VC14762</strain>
    </source>
</reference>
<dbReference type="PROSITE" id="PS00197">
    <property type="entry name" value="2FE2S_FER_1"/>
    <property type="match status" value="1"/>
</dbReference>
<keyword evidence="6" id="KW-0560">Oxidoreductase</keyword>
<dbReference type="InterPro" id="IPR036010">
    <property type="entry name" value="2Fe-2S_ferredoxin-like_sf"/>
</dbReference>
<evidence type="ECO:0000256" key="7">
    <source>
        <dbReference type="ARBA" id="ARBA00023004"/>
    </source>
</evidence>
<dbReference type="CDD" id="cd06185">
    <property type="entry name" value="PDR_like"/>
    <property type="match status" value="1"/>
</dbReference>
<evidence type="ECO:0000313" key="11">
    <source>
        <dbReference type="EMBL" id="ONU82059.1"/>
    </source>
</evidence>